<reference evidence="1" key="1">
    <citation type="submission" date="2022-06" db="EMBL/GenBank/DDBJ databases">
        <title>Alkalicoccobacillus porphyridii sp. nov., isolated from a marine red alga, Porphyridium purpureum and reclassification of Shouchella plakortidis and Shouchella gibsonii as Alkalicoccobacillus plakortidis comb. nov. and Alkalicoccobacillus gibsonii comb. nov.</title>
        <authorList>
            <person name="Kim K.H."/>
            <person name="Lee J.K."/>
            <person name="Han D.M."/>
            <person name="Baek J.H."/>
            <person name="Jeon C.O."/>
        </authorList>
    </citation>
    <scope>NUCLEOTIDE SEQUENCE</scope>
    <source>
        <strain evidence="1">DSM 19153</strain>
    </source>
</reference>
<proteinExistence type="predicted"/>
<protein>
    <submittedName>
        <fullName evidence="1">DUF1186 family protein</fullName>
    </submittedName>
</protein>
<dbReference type="Pfam" id="PF06685">
    <property type="entry name" value="DUF1186"/>
    <property type="match status" value="1"/>
</dbReference>
<accession>A0ABT0XLZ1</accession>
<organism evidence="1 2">
    <name type="scientific">Alkalicoccobacillus plakortidis</name>
    <dbReference type="NCBI Taxonomy" id="444060"/>
    <lineage>
        <taxon>Bacteria</taxon>
        <taxon>Bacillati</taxon>
        <taxon>Bacillota</taxon>
        <taxon>Bacilli</taxon>
        <taxon>Bacillales</taxon>
        <taxon>Bacillaceae</taxon>
        <taxon>Alkalicoccobacillus</taxon>
    </lineage>
</organism>
<keyword evidence="2" id="KW-1185">Reference proteome</keyword>
<comment type="caution">
    <text evidence="1">The sequence shown here is derived from an EMBL/GenBank/DDBJ whole genome shotgun (WGS) entry which is preliminary data.</text>
</comment>
<gene>
    <name evidence="1" type="ORF">NDM98_16230</name>
</gene>
<name>A0ABT0XLZ1_9BACI</name>
<evidence type="ECO:0000313" key="2">
    <source>
        <dbReference type="Proteomes" id="UP001203665"/>
    </source>
</evidence>
<dbReference type="EMBL" id="JAMQJY010000002">
    <property type="protein sequence ID" value="MCM2676837.1"/>
    <property type="molecule type" value="Genomic_DNA"/>
</dbReference>
<dbReference type="InterPro" id="IPR010602">
    <property type="entry name" value="DUF1186"/>
</dbReference>
<dbReference type="RefSeq" id="WP_251609939.1">
    <property type="nucleotide sequence ID" value="NZ_JAMQJY010000002.1"/>
</dbReference>
<evidence type="ECO:0000313" key="1">
    <source>
        <dbReference type="EMBL" id="MCM2676837.1"/>
    </source>
</evidence>
<sequence length="151" mass="17605">MELFPLLIESLMQHEVEEEHPLAHFLQDDGARILASVYNGNLSMIKLVIELNQAYPYARAQAIRSLVILVFSNELDRQDVLLYFKHLLKIETNWYVTTQIVMAFTALYPDEVYPEIEAAYQRGNVDEWMIRLEDVTHTLALQMDIVLHISK</sequence>
<dbReference type="Proteomes" id="UP001203665">
    <property type="component" value="Unassembled WGS sequence"/>
</dbReference>